<gene>
    <name evidence="2" type="ORF">C4N25_10645</name>
</gene>
<comment type="caution">
    <text evidence="2">The sequence shown here is derived from an EMBL/GenBank/DDBJ whole genome shotgun (WGS) entry which is preliminary data.</text>
</comment>
<feature type="region of interest" description="Disordered" evidence="1">
    <location>
        <begin position="371"/>
        <end position="398"/>
    </location>
</feature>
<name>A0A329TIL2_9FIRM</name>
<accession>A0A329TIL2</accession>
<evidence type="ECO:0000256" key="1">
    <source>
        <dbReference type="SAM" id="MobiDB-lite"/>
    </source>
</evidence>
<feature type="compositionally biased region" description="Polar residues" evidence="1">
    <location>
        <begin position="372"/>
        <end position="387"/>
    </location>
</feature>
<feature type="compositionally biased region" description="Low complexity" evidence="1">
    <location>
        <begin position="9"/>
        <end position="26"/>
    </location>
</feature>
<feature type="region of interest" description="Disordered" evidence="1">
    <location>
        <begin position="1"/>
        <end position="36"/>
    </location>
</feature>
<proteinExistence type="predicted"/>
<dbReference type="EMBL" id="PRKZ01000008">
    <property type="protein sequence ID" value="RAW48570.1"/>
    <property type="molecule type" value="Genomic_DNA"/>
</dbReference>
<reference evidence="2 3" key="1">
    <citation type="submission" date="2018-02" db="EMBL/GenBank/DDBJ databases">
        <title>Complete genome sequencing of Faecalibacterium prausnitzii strains isolated from the human gut.</title>
        <authorList>
            <person name="Fitzgerald B.C."/>
            <person name="Shkoporov A.N."/>
            <person name="Ross P.R."/>
            <person name="Hill C."/>
        </authorList>
    </citation>
    <scope>NUCLEOTIDE SEQUENCE [LARGE SCALE GENOMIC DNA]</scope>
    <source>
        <strain evidence="2 3">APC942/8-14-2</strain>
    </source>
</reference>
<sequence>MSKKKEEQLAQAQKTAEAARQAAATQSGYSTADLNSRSDVQNALAGAEYRPSQNVTDAANDLKQWQQNRPGQYQSAYQDKMDELMDALLGRDSFQYSYAQDPLYRQYAQLYTQNAANASADAAAQAAALTGGYGSSYAASVAQQAYQQQIGALSEAIPTLYRLALDTYTGGGEELVTKLDQLGAREQNDQNLYNNELADYYTQLQQKGDAYNAAYAQDYGQYQDYLNRLDTLYGYYAAQEQQAASRKQEKFNRTMKVLGFLGDVVQLAITGTTGLGTLAGNLANSRYNRAASERAYADSRADTAWEQQMKELQRQDSLTQQQYKNELAEREYQDTLRQQQFSNDLASEKLDIAKGEWALKQSKAAQSARQAGTNASAKVESSLSGSGLTVGKSGVSSGTLVPYSAARLRSQGRSDSAIRNELLKEGYSSEEVKSIMKQLNS</sequence>
<evidence type="ECO:0000313" key="3">
    <source>
        <dbReference type="Proteomes" id="UP000251634"/>
    </source>
</evidence>
<dbReference type="RefSeq" id="WP_112116035.1">
    <property type="nucleotide sequence ID" value="NZ_PRKZ01000008.1"/>
</dbReference>
<dbReference type="AlphaFoldDB" id="A0A329TIL2"/>
<feature type="compositionally biased region" description="Polar residues" evidence="1">
    <location>
        <begin position="27"/>
        <end position="36"/>
    </location>
</feature>
<dbReference type="Proteomes" id="UP000251634">
    <property type="component" value="Unassembled WGS sequence"/>
</dbReference>
<evidence type="ECO:0000313" key="2">
    <source>
        <dbReference type="EMBL" id="RAW48570.1"/>
    </source>
</evidence>
<protein>
    <submittedName>
        <fullName evidence="2">Cell envelope biogenesis protein TolA</fullName>
    </submittedName>
</protein>
<organism evidence="2 3">
    <name type="scientific">Faecalibacterium prausnitzii</name>
    <dbReference type="NCBI Taxonomy" id="853"/>
    <lineage>
        <taxon>Bacteria</taxon>
        <taxon>Bacillati</taxon>
        <taxon>Bacillota</taxon>
        <taxon>Clostridia</taxon>
        <taxon>Eubacteriales</taxon>
        <taxon>Oscillospiraceae</taxon>
        <taxon>Faecalibacterium</taxon>
    </lineage>
</organism>